<dbReference type="AlphaFoldDB" id="A0A0V0GVS3"/>
<reference evidence="1" key="1">
    <citation type="submission" date="2015-12" db="EMBL/GenBank/DDBJ databases">
        <title>Gene expression during late stages of embryo sac development: a critical building block for successful pollen-pistil interactions.</title>
        <authorList>
            <person name="Liu Y."/>
            <person name="Joly V."/>
            <person name="Sabar M."/>
            <person name="Matton D.P."/>
        </authorList>
    </citation>
    <scope>NUCLEOTIDE SEQUENCE</scope>
</reference>
<dbReference type="EMBL" id="GEDG01030369">
    <property type="protein sequence ID" value="JAP11971.1"/>
    <property type="molecule type" value="Transcribed_RNA"/>
</dbReference>
<proteinExistence type="predicted"/>
<evidence type="ECO:0000313" key="1">
    <source>
        <dbReference type="EMBL" id="JAP11971.1"/>
    </source>
</evidence>
<sequence>MEFKLHMGHLSTNYSHIVALPCLHTKNIKYIMSIIFMCRERRTCKQENPITDQTRQTIKIDVYS</sequence>
<name>A0A0V0GVS3_SOLCH</name>
<accession>A0A0V0GVS3</accession>
<organism evidence="1">
    <name type="scientific">Solanum chacoense</name>
    <name type="common">Chaco potato</name>
    <dbReference type="NCBI Taxonomy" id="4108"/>
    <lineage>
        <taxon>Eukaryota</taxon>
        <taxon>Viridiplantae</taxon>
        <taxon>Streptophyta</taxon>
        <taxon>Embryophyta</taxon>
        <taxon>Tracheophyta</taxon>
        <taxon>Spermatophyta</taxon>
        <taxon>Magnoliopsida</taxon>
        <taxon>eudicotyledons</taxon>
        <taxon>Gunneridae</taxon>
        <taxon>Pentapetalae</taxon>
        <taxon>asterids</taxon>
        <taxon>lamiids</taxon>
        <taxon>Solanales</taxon>
        <taxon>Solanaceae</taxon>
        <taxon>Solanoideae</taxon>
        <taxon>Solaneae</taxon>
        <taxon>Solanum</taxon>
    </lineage>
</organism>
<protein>
    <submittedName>
        <fullName evidence="1">Putative ovule protein</fullName>
    </submittedName>
</protein>